<feature type="compositionally biased region" description="Basic and acidic residues" evidence="1">
    <location>
        <begin position="239"/>
        <end position="250"/>
    </location>
</feature>
<comment type="caution">
    <text evidence="2">The sequence shown here is derived from an EMBL/GenBank/DDBJ whole genome shotgun (WGS) entry which is preliminary data.</text>
</comment>
<protein>
    <submittedName>
        <fullName evidence="2">Uncharacterized protein</fullName>
    </submittedName>
</protein>
<feature type="compositionally biased region" description="Acidic residues" evidence="1">
    <location>
        <begin position="225"/>
        <end position="235"/>
    </location>
</feature>
<keyword evidence="3" id="KW-1185">Reference proteome</keyword>
<accession>A0ABQ4TP28</accession>
<evidence type="ECO:0000313" key="2">
    <source>
        <dbReference type="EMBL" id="GJE56367.1"/>
    </source>
</evidence>
<reference evidence="2" key="2">
    <citation type="submission" date="2021-08" db="EMBL/GenBank/DDBJ databases">
        <authorList>
            <person name="Tani A."/>
            <person name="Ola A."/>
            <person name="Ogura Y."/>
            <person name="Katsura K."/>
            <person name="Hayashi T."/>
        </authorList>
    </citation>
    <scope>NUCLEOTIDE SEQUENCE</scope>
    <source>
        <strain evidence="2">DSM 23674</strain>
    </source>
</reference>
<sequence length="382" mass="43082">MSVLSRSVQWIKNKTGFAENRHLLLDFESIGYDCEFGLVQRYWGLEPLGLFRFTSAPINELIAALDTDFIEYGAEGDLSIFEGPEDHLFCRSTRYGFSYNTCCLASQTEPSAIVDREYKKVRYLKERFLEDLAAGQKIFVRNEVGDADETENLARALRRHGPATLLSIVAPTDRRRAGDVGWRADGIIEATIDTAVLFRRSGSVPLEDWLTVCGRAHALVHGQDAEPEPADDAEAPCEPFDREGRDRSDPSIHLLSSDEVVLASASARKLRSGEMYAFSAWIWLPADFAGTRVAIDFLPVRYGYFDADLSKRECWQRIWASCKPRVQDTEVQIRLIGRGPPNACFWSADWRLEASPYPTSRPAPIPLVELHPDEFGDRVERA</sequence>
<feature type="region of interest" description="Disordered" evidence="1">
    <location>
        <begin position="223"/>
        <end position="251"/>
    </location>
</feature>
<organism evidence="2 3">
    <name type="scientific">Methylobacterium thuringiense</name>
    <dbReference type="NCBI Taxonomy" id="1003091"/>
    <lineage>
        <taxon>Bacteria</taxon>
        <taxon>Pseudomonadati</taxon>
        <taxon>Pseudomonadota</taxon>
        <taxon>Alphaproteobacteria</taxon>
        <taxon>Hyphomicrobiales</taxon>
        <taxon>Methylobacteriaceae</taxon>
        <taxon>Methylobacterium</taxon>
    </lineage>
</organism>
<dbReference type="EMBL" id="BPRA01000012">
    <property type="protein sequence ID" value="GJE56367.1"/>
    <property type="molecule type" value="Genomic_DNA"/>
</dbReference>
<gene>
    <name evidence="2" type="ORF">EKPJFOCH_2871</name>
</gene>
<name>A0ABQ4TP28_9HYPH</name>
<evidence type="ECO:0000256" key="1">
    <source>
        <dbReference type="SAM" id="MobiDB-lite"/>
    </source>
</evidence>
<proteinExistence type="predicted"/>
<dbReference type="Proteomes" id="UP001055101">
    <property type="component" value="Unassembled WGS sequence"/>
</dbReference>
<evidence type="ECO:0000313" key="3">
    <source>
        <dbReference type="Proteomes" id="UP001055101"/>
    </source>
</evidence>
<reference evidence="2" key="1">
    <citation type="journal article" date="2021" name="Front. Microbiol.">
        <title>Comprehensive Comparative Genomics and Phenotyping of Methylobacterium Species.</title>
        <authorList>
            <person name="Alessa O."/>
            <person name="Ogura Y."/>
            <person name="Fujitani Y."/>
            <person name="Takami H."/>
            <person name="Hayashi T."/>
            <person name="Sahin N."/>
            <person name="Tani A."/>
        </authorList>
    </citation>
    <scope>NUCLEOTIDE SEQUENCE</scope>
    <source>
        <strain evidence="2">DSM 23674</strain>
    </source>
</reference>